<gene>
    <name evidence="1" type="ORF">NEOLEDRAFT_1181858</name>
</gene>
<dbReference type="InParanoid" id="A0A165PM48"/>
<dbReference type="OrthoDB" id="3323237at2759"/>
<evidence type="ECO:0000313" key="1">
    <source>
        <dbReference type="EMBL" id="KZT21235.1"/>
    </source>
</evidence>
<organism evidence="1 2">
    <name type="scientific">Neolentinus lepideus HHB14362 ss-1</name>
    <dbReference type="NCBI Taxonomy" id="1314782"/>
    <lineage>
        <taxon>Eukaryota</taxon>
        <taxon>Fungi</taxon>
        <taxon>Dikarya</taxon>
        <taxon>Basidiomycota</taxon>
        <taxon>Agaricomycotina</taxon>
        <taxon>Agaricomycetes</taxon>
        <taxon>Gloeophyllales</taxon>
        <taxon>Gloeophyllaceae</taxon>
        <taxon>Neolentinus</taxon>
    </lineage>
</organism>
<name>A0A165PM48_9AGAM</name>
<accession>A0A165PM48</accession>
<dbReference type="AlphaFoldDB" id="A0A165PM48"/>
<keyword evidence="2" id="KW-1185">Reference proteome</keyword>
<protein>
    <submittedName>
        <fullName evidence="1">Uncharacterized protein</fullName>
    </submittedName>
</protein>
<evidence type="ECO:0000313" key="2">
    <source>
        <dbReference type="Proteomes" id="UP000076761"/>
    </source>
</evidence>
<sequence length="149" mass="16419">MAEAPSPKQLCFQVPDFGSQVFDASNPSQLLGVVTSLPTRPPPPPSVPSTSEDHSLQEWVMAMEARQAHLEVHIGTLEHNSQVFQAWVAAQQYENQAFCHALEAQAMEFQEMVAVLMCTINQDHSSTARTAGVPLFEDLQNVDQNGYPI</sequence>
<proteinExistence type="predicted"/>
<reference evidence="1 2" key="1">
    <citation type="journal article" date="2016" name="Mol. Biol. Evol.">
        <title>Comparative Genomics of Early-Diverging Mushroom-Forming Fungi Provides Insights into the Origins of Lignocellulose Decay Capabilities.</title>
        <authorList>
            <person name="Nagy L.G."/>
            <person name="Riley R."/>
            <person name="Tritt A."/>
            <person name="Adam C."/>
            <person name="Daum C."/>
            <person name="Floudas D."/>
            <person name="Sun H."/>
            <person name="Yadav J.S."/>
            <person name="Pangilinan J."/>
            <person name="Larsson K.H."/>
            <person name="Matsuura K."/>
            <person name="Barry K."/>
            <person name="Labutti K."/>
            <person name="Kuo R."/>
            <person name="Ohm R.A."/>
            <person name="Bhattacharya S.S."/>
            <person name="Shirouzu T."/>
            <person name="Yoshinaga Y."/>
            <person name="Martin F.M."/>
            <person name="Grigoriev I.V."/>
            <person name="Hibbett D.S."/>
        </authorList>
    </citation>
    <scope>NUCLEOTIDE SEQUENCE [LARGE SCALE GENOMIC DNA]</scope>
    <source>
        <strain evidence="1 2">HHB14362 ss-1</strain>
    </source>
</reference>
<dbReference type="Proteomes" id="UP000076761">
    <property type="component" value="Unassembled WGS sequence"/>
</dbReference>
<dbReference type="EMBL" id="KV425609">
    <property type="protein sequence ID" value="KZT21235.1"/>
    <property type="molecule type" value="Genomic_DNA"/>
</dbReference>